<reference evidence="1 2" key="1">
    <citation type="journal article" date="2012" name="Genet. Mol. Biol.">
        <title>Analysis of 16S rRNA and mxaF genes revealing insights into Methylobacterium niche-specific plant association.</title>
        <authorList>
            <person name="Dourado M.N."/>
            <person name="Andreote F.D."/>
            <person name="Dini-Andreote F."/>
            <person name="Conti R."/>
            <person name="Araujo J.M."/>
            <person name="Araujo W.L."/>
        </authorList>
    </citation>
    <scope>NUCLEOTIDE SEQUENCE [LARGE SCALE GENOMIC DNA]</scope>
    <source>
        <strain evidence="1 2">SR1.6/4</strain>
    </source>
</reference>
<dbReference type="Proteomes" id="UP001349262">
    <property type="component" value="Unassembled WGS sequence"/>
</dbReference>
<evidence type="ECO:0000313" key="2">
    <source>
        <dbReference type="Proteomes" id="UP001349262"/>
    </source>
</evidence>
<dbReference type="EMBL" id="MLBY01000003">
    <property type="protein sequence ID" value="MEE7456241.1"/>
    <property type="molecule type" value="Genomic_DNA"/>
</dbReference>
<evidence type="ECO:0000313" key="1">
    <source>
        <dbReference type="EMBL" id="MEE7456241.1"/>
    </source>
</evidence>
<name>A0ABU7T6R8_9HYPH</name>
<dbReference type="InterPro" id="IPR054271">
    <property type="entry name" value="DUF7002"/>
</dbReference>
<keyword evidence="2" id="KW-1185">Reference proteome</keyword>
<sequence>MTGAELDELLRDCPLLFHMAEAGAWPSIARHGLLSTRAALDLFEAEGDLRAEAEGRRPEGIVLERADLGRIVLRDQKPLSDKALARCLRDGLTPSDWHARLNGRVFFWLSRKRVLTLLAGRAYRAQAHEILEIEAAPLVAAYRDRIELSAINSGATGRFPVPRGENTFLPIDRYPYAAWRKKRVRGERAVELTVPGAMPDLHRFVRRVVVMRGASEIETLYEDPATAP</sequence>
<protein>
    <submittedName>
        <fullName evidence="1">Uncharacterized protein</fullName>
    </submittedName>
</protein>
<organism evidence="1 2">
    <name type="scientific">Methylobacterium radiotolerans</name>
    <dbReference type="NCBI Taxonomy" id="31998"/>
    <lineage>
        <taxon>Bacteria</taxon>
        <taxon>Pseudomonadati</taxon>
        <taxon>Pseudomonadota</taxon>
        <taxon>Alphaproteobacteria</taxon>
        <taxon>Hyphomicrobiales</taxon>
        <taxon>Methylobacteriaceae</taxon>
        <taxon>Methylobacterium</taxon>
    </lineage>
</organism>
<comment type="caution">
    <text evidence="1">The sequence shown here is derived from an EMBL/GenBank/DDBJ whole genome shotgun (WGS) entry which is preliminary data.</text>
</comment>
<dbReference type="Pfam" id="PF22531">
    <property type="entry name" value="DUF7002"/>
    <property type="match status" value="1"/>
</dbReference>
<accession>A0ABU7T6R8</accession>
<proteinExistence type="predicted"/>
<gene>
    <name evidence="1" type="ORF">MRSR164_05380</name>
</gene>